<feature type="region of interest" description="Disordered" evidence="6">
    <location>
        <begin position="1"/>
        <end position="23"/>
    </location>
</feature>
<dbReference type="EMBL" id="CM031828">
    <property type="protein sequence ID" value="KAG6717259.1"/>
    <property type="molecule type" value="Genomic_DNA"/>
</dbReference>
<accession>A0A922F6T9</accession>
<dbReference type="Proteomes" id="UP000811246">
    <property type="component" value="Chromosome 4"/>
</dbReference>
<dbReference type="GO" id="GO:0003700">
    <property type="term" value="F:DNA-binding transcription factor activity"/>
    <property type="evidence" value="ECO:0007669"/>
    <property type="project" value="InterPro"/>
</dbReference>
<evidence type="ECO:0000259" key="7">
    <source>
        <dbReference type="PROSITE" id="PS50811"/>
    </source>
</evidence>
<evidence type="ECO:0000256" key="6">
    <source>
        <dbReference type="SAM" id="MobiDB-lite"/>
    </source>
</evidence>
<evidence type="ECO:0000313" key="8">
    <source>
        <dbReference type="EMBL" id="KAG6717259.1"/>
    </source>
</evidence>
<dbReference type="PANTHER" id="PTHR31221:SF377">
    <property type="entry name" value="WRKY TRANSCRIPTION FACTOR 51-RELATED"/>
    <property type="match status" value="1"/>
</dbReference>
<dbReference type="InterPro" id="IPR044810">
    <property type="entry name" value="WRKY_plant"/>
</dbReference>
<evidence type="ECO:0000256" key="1">
    <source>
        <dbReference type="ARBA" id="ARBA00004123"/>
    </source>
</evidence>
<dbReference type="SMART" id="SM00774">
    <property type="entry name" value="WRKY"/>
    <property type="match status" value="1"/>
</dbReference>
<dbReference type="GO" id="GO:0043565">
    <property type="term" value="F:sequence-specific DNA binding"/>
    <property type="evidence" value="ECO:0007669"/>
    <property type="project" value="InterPro"/>
</dbReference>
<gene>
    <name evidence="8" type="ORF">I3842_04G089800</name>
</gene>
<keyword evidence="2" id="KW-0805">Transcription regulation</keyword>
<dbReference type="PROSITE" id="PS50811">
    <property type="entry name" value="WRKY"/>
    <property type="match status" value="1"/>
</dbReference>
<feature type="domain" description="WRKY" evidence="7">
    <location>
        <begin position="120"/>
        <end position="185"/>
    </location>
</feature>
<dbReference type="PANTHER" id="PTHR31221">
    <property type="entry name" value="WRKY TRANSCRIPTION FACTOR PROTEIN 1-RELATED"/>
    <property type="match status" value="1"/>
</dbReference>
<sequence length="224" mass="25351">MYLSSSGSVEMDDHYPHENPNLKPSYNYTHLTDGTTAITDPLSLDFESLQYLMLADHGIHDQYDSTPQIRQASSENMIMTEEGSVESLAGATSRNNCINIEVKKAEKMGVGHRVAFRTKSEQEVMDDGYKWRKYGKKSVKSSPNPRNYYKCSSGGCNVKKRVEREREDPSYVITTYEGVHNHDSPSDLLYYPHTPHTLSSAWTHLQPTTHYNNNNNSSRSSSSS</sequence>
<protein>
    <recommendedName>
        <fullName evidence="7">WRKY domain-containing protein</fullName>
    </recommendedName>
</protein>
<comment type="caution">
    <text evidence="8">The sequence shown here is derived from an EMBL/GenBank/DDBJ whole genome shotgun (WGS) entry which is preliminary data.</text>
</comment>
<organism evidence="8 9">
    <name type="scientific">Carya illinoinensis</name>
    <name type="common">Pecan</name>
    <dbReference type="NCBI Taxonomy" id="32201"/>
    <lineage>
        <taxon>Eukaryota</taxon>
        <taxon>Viridiplantae</taxon>
        <taxon>Streptophyta</taxon>
        <taxon>Embryophyta</taxon>
        <taxon>Tracheophyta</taxon>
        <taxon>Spermatophyta</taxon>
        <taxon>Magnoliopsida</taxon>
        <taxon>eudicotyledons</taxon>
        <taxon>Gunneridae</taxon>
        <taxon>Pentapetalae</taxon>
        <taxon>rosids</taxon>
        <taxon>fabids</taxon>
        <taxon>Fagales</taxon>
        <taxon>Juglandaceae</taxon>
        <taxon>Carya</taxon>
    </lineage>
</organism>
<evidence type="ECO:0000313" key="9">
    <source>
        <dbReference type="Proteomes" id="UP000811246"/>
    </source>
</evidence>
<comment type="subcellular location">
    <subcellularLocation>
        <location evidence="1">Nucleus</location>
    </subcellularLocation>
</comment>
<evidence type="ECO:0000256" key="4">
    <source>
        <dbReference type="ARBA" id="ARBA00023163"/>
    </source>
</evidence>
<dbReference type="AlphaFoldDB" id="A0A922F6T9"/>
<dbReference type="Pfam" id="PF03106">
    <property type="entry name" value="WRKY"/>
    <property type="match status" value="1"/>
</dbReference>
<evidence type="ECO:0000256" key="5">
    <source>
        <dbReference type="ARBA" id="ARBA00023242"/>
    </source>
</evidence>
<evidence type="ECO:0000256" key="2">
    <source>
        <dbReference type="ARBA" id="ARBA00023015"/>
    </source>
</evidence>
<name>A0A922F6T9_CARIL</name>
<dbReference type="GO" id="GO:0005634">
    <property type="term" value="C:nucleus"/>
    <property type="evidence" value="ECO:0007669"/>
    <property type="project" value="UniProtKB-SubCell"/>
</dbReference>
<proteinExistence type="predicted"/>
<evidence type="ECO:0000256" key="3">
    <source>
        <dbReference type="ARBA" id="ARBA00023125"/>
    </source>
</evidence>
<keyword evidence="4" id="KW-0804">Transcription</keyword>
<keyword evidence="5" id="KW-0539">Nucleus</keyword>
<reference evidence="8" key="1">
    <citation type="submission" date="2021-01" db="EMBL/GenBank/DDBJ databases">
        <authorList>
            <person name="Lovell J.T."/>
            <person name="Bentley N."/>
            <person name="Bhattarai G."/>
            <person name="Jenkins J.W."/>
            <person name="Sreedasyam A."/>
            <person name="Alarcon Y."/>
            <person name="Bock C."/>
            <person name="Boston L."/>
            <person name="Carlson J."/>
            <person name="Cervantes K."/>
            <person name="Clermont K."/>
            <person name="Krom N."/>
            <person name="Kubenka K."/>
            <person name="Mamidi S."/>
            <person name="Mattison C."/>
            <person name="Monteros M."/>
            <person name="Pisani C."/>
            <person name="Plott C."/>
            <person name="Rajasekar S."/>
            <person name="Rhein H.S."/>
            <person name="Rohla C."/>
            <person name="Song M."/>
            <person name="Hilaire R.S."/>
            <person name="Shu S."/>
            <person name="Wells L."/>
            <person name="Wang X."/>
            <person name="Webber J."/>
            <person name="Heerema R.J."/>
            <person name="Klein P."/>
            <person name="Conner P."/>
            <person name="Grauke L."/>
            <person name="Grimwood J."/>
            <person name="Schmutz J."/>
            <person name="Randall J.J."/>
        </authorList>
    </citation>
    <scope>NUCLEOTIDE SEQUENCE</scope>
    <source>
        <tissue evidence="8">Leaf</tissue>
    </source>
</reference>
<dbReference type="FunFam" id="2.20.25.80:FF:000003">
    <property type="entry name" value="WRKY transcription factor 57"/>
    <property type="match status" value="1"/>
</dbReference>
<dbReference type="InterPro" id="IPR003657">
    <property type="entry name" value="WRKY_dom"/>
</dbReference>
<keyword evidence="3" id="KW-0238">DNA-binding</keyword>